<evidence type="ECO:0000313" key="2">
    <source>
        <dbReference type="Proteomes" id="UP000499080"/>
    </source>
</evidence>
<gene>
    <name evidence="1" type="ORF">AVEN_27909_1</name>
</gene>
<dbReference type="Proteomes" id="UP000499080">
    <property type="component" value="Unassembled WGS sequence"/>
</dbReference>
<name>A0A4Y2HLL5_ARAVE</name>
<accession>A0A4Y2HLL5</accession>
<proteinExistence type="predicted"/>
<reference evidence="1 2" key="1">
    <citation type="journal article" date="2019" name="Sci. Rep.">
        <title>Orb-weaving spider Araneus ventricosus genome elucidates the spidroin gene catalogue.</title>
        <authorList>
            <person name="Kono N."/>
            <person name="Nakamura H."/>
            <person name="Ohtoshi R."/>
            <person name="Moran D.A.P."/>
            <person name="Shinohara A."/>
            <person name="Yoshida Y."/>
            <person name="Fujiwara M."/>
            <person name="Mori M."/>
            <person name="Tomita M."/>
            <person name="Arakawa K."/>
        </authorList>
    </citation>
    <scope>NUCLEOTIDE SEQUENCE [LARGE SCALE GENOMIC DNA]</scope>
</reference>
<evidence type="ECO:0000313" key="1">
    <source>
        <dbReference type="EMBL" id="GBM66222.1"/>
    </source>
</evidence>
<comment type="caution">
    <text evidence="1">The sequence shown here is derived from an EMBL/GenBank/DDBJ whole genome shotgun (WGS) entry which is preliminary data.</text>
</comment>
<organism evidence="1 2">
    <name type="scientific">Araneus ventricosus</name>
    <name type="common">Orbweaver spider</name>
    <name type="synonym">Epeira ventricosa</name>
    <dbReference type="NCBI Taxonomy" id="182803"/>
    <lineage>
        <taxon>Eukaryota</taxon>
        <taxon>Metazoa</taxon>
        <taxon>Ecdysozoa</taxon>
        <taxon>Arthropoda</taxon>
        <taxon>Chelicerata</taxon>
        <taxon>Arachnida</taxon>
        <taxon>Araneae</taxon>
        <taxon>Araneomorphae</taxon>
        <taxon>Entelegynae</taxon>
        <taxon>Araneoidea</taxon>
        <taxon>Araneidae</taxon>
        <taxon>Araneus</taxon>
    </lineage>
</organism>
<sequence>MKGVSRYSKASMRCAMRSLTVPPGGELRSLRSYLKTVRNGGEMSITKLWSVIDLVMKGVSRYSKASMRCAMRSLTVPPGGELRSLRSYLKTVRNGGRCQLQSCGALSI</sequence>
<keyword evidence="2" id="KW-1185">Reference proteome</keyword>
<dbReference type="AlphaFoldDB" id="A0A4Y2HLL5"/>
<dbReference type="EMBL" id="BGPR01002012">
    <property type="protein sequence ID" value="GBM66222.1"/>
    <property type="molecule type" value="Genomic_DNA"/>
</dbReference>
<protein>
    <submittedName>
        <fullName evidence="1">Uncharacterized protein</fullName>
    </submittedName>
</protein>